<dbReference type="EMBL" id="SDPN01000048">
    <property type="protein sequence ID" value="RXZ67446.1"/>
    <property type="molecule type" value="Genomic_DNA"/>
</dbReference>
<reference evidence="1 2" key="1">
    <citation type="submission" date="2019-01" db="EMBL/GenBank/DDBJ databases">
        <title>Agromyces.</title>
        <authorList>
            <person name="Li J."/>
        </authorList>
    </citation>
    <scope>NUCLEOTIDE SEQUENCE [LARGE SCALE GENOMIC DNA]</scope>
    <source>
        <strain evidence="1 2">DSM 15934</strain>
    </source>
</reference>
<comment type="caution">
    <text evidence="1">The sequence shown here is derived from an EMBL/GenBank/DDBJ whole genome shotgun (WGS) entry which is preliminary data.</text>
</comment>
<evidence type="ECO:0000313" key="2">
    <source>
        <dbReference type="Proteomes" id="UP000293865"/>
    </source>
</evidence>
<keyword evidence="2" id="KW-1185">Reference proteome</keyword>
<sequence length="70" mass="7672">MNTALLSPRAGILAGWAVRGGLSLASWGLQRATRRTDRDHLLRRIEARATAEAALAERDATYRSSTYGLM</sequence>
<evidence type="ECO:0000313" key="1">
    <source>
        <dbReference type="EMBL" id="RXZ67446.1"/>
    </source>
</evidence>
<accession>A0A4V1QWV2</accession>
<name>A0A4V1QWV2_9MICO</name>
<dbReference type="Proteomes" id="UP000293865">
    <property type="component" value="Unassembled WGS sequence"/>
</dbReference>
<organism evidence="1 2">
    <name type="scientific">Agromyces albus</name>
    <dbReference type="NCBI Taxonomy" id="205332"/>
    <lineage>
        <taxon>Bacteria</taxon>
        <taxon>Bacillati</taxon>
        <taxon>Actinomycetota</taxon>
        <taxon>Actinomycetes</taxon>
        <taxon>Micrococcales</taxon>
        <taxon>Microbacteriaceae</taxon>
        <taxon>Agromyces</taxon>
    </lineage>
</organism>
<gene>
    <name evidence="1" type="ORF">ESP51_17675</name>
</gene>
<proteinExistence type="predicted"/>
<dbReference type="AlphaFoldDB" id="A0A4V1QWV2"/>
<protein>
    <submittedName>
        <fullName evidence="1">Uncharacterized protein</fullName>
    </submittedName>
</protein>